<keyword evidence="2" id="KW-1185">Reference proteome</keyword>
<sequence>MKKLLQWLRTGHWPKRTRPPENVHVAADPLWRRDGDTVTLLFIDGGSITYTSNRREHG</sequence>
<reference evidence="2" key="1">
    <citation type="submission" date="2017-05" db="EMBL/GenBank/DDBJ databases">
        <authorList>
            <person name="Song R."/>
            <person name="Chenine A.L."/>
            <person name="Ruprecht R.M."/>
        </authorList>
    </citation>
    <scope>NUCLEOTIDE SEQUENCE [LARGE SCALE GENOMIC DNA]</scope>
</reference>
<protein>
    <submittedName>
        <fullName evidence="1">Uncharacterized protein</fullName>
    </submittedName>
</protein>
<dbReference type="EMBL" id="MF141539">
    <property type="protein sequence ID" value="ASR77143.1"/>
    <property type="molecule type" value="Genomic_DNA"/>
</dbReference>
<proteinExistence type="predicted"/>
<organism evidence="1 2">
    <name type="scientific">Mycobacterium phage MyraDee</name>
    <dbReference type="NCBI Taxonomy" id="2024303"/>
    <lineage>
        <taxon>Viruses</taxon>
        <taxon>Duplodnaviria</taxon>
        <taxon>Heunggongvirae</taxon>
        <taxon>Uroviricota</taxon>
        <taxon>Caudoviricetes</taxon>
        <taxon>Myradeevirus</taxon>
        <taxon>Myradeevirus MyraDee</taxon>
    </lineage>
</organism>
<evidence type="ECO:0000313" key="1">
    <source>
        <dbReference type="EMBL" id="ASR77143.1"/>
    </source>
</evidence>
<dbReference type="Proteomes" id="UP000225918">
    <property type="component" value="Segment"/>
</dbReference>
<gene>
    <name evidence="1" type="ORF">SEA_MYRADEE_35</name>
</gene>
<evidence type="ECO:0000313" key="2">
    <source>
        <dbReference type="Proteomes" id="UP000225918"/>
    </source>
</evidence>
<name>A0A222YYZ8_9CAUD</name>
<accession>A0A222YYZ8</accession>